<sequence length="118" mass="13247">MNIVVHVHDGVAKHGYEMGTRQAWKCGDKAHEVYRVLGVIKGQVVSVIEDVTAELSTFDNNPEHHSGSDGRYIFLGGKCWNEKEIFAPDMPKFMFKKIKGLNQGHRYLSDAELEASLS</sequence>
<comment type="caution">
    <text evidence="1">The sequence shown here is derived from an EMBL/GenBank/DDBJ whole genome shotgun (WGS) entry which is preliminary data.</text>
</comment>
<evidence type="ECO:0000313" key="2">
    <source>
        <dbReference type="Proteomes" id="UP000031586"/>
    </source>
</evidence>
<dbReference type="RefSeq" id="WP_020198239.1">
    <property type="nucleotide sequence ID" value="NZ_BAOH01000431.1"/>
</dbReference>
<dbReference type="AlphaFoldDB" id="A0A0C1YNU6"/>
<dbReference type="Proteomes" id="UP000031586">
    <property type="component" value="Unassembled WGS sequence"/>
</dbReference>
<organism evidence="1 2">
    <name type="scientific">Vibrio owensii CAIM 1854 = LMG 25443</name>
    <dbReference type="NCBI Taxonomy" id="1229493"/>
    <lineage>
        <taxon>Bacteria</taxon>
        <taxon>Pseudomonadati</taxon>
        <taxon>Pseudomonadota</taxon>
        <taxon>Gammaproteobacteria</taxon>
        <taxon>Vibrionales</taxon>
        <taxon>Vibrionaceae</taxon>
        <taxon>Vibrio</taxon>
    </lineage>
</organism>
<name>A0A0C1YNU6_9VIBR</name>
<dbReference type="PATRIC" id="fig|1229493.5.peg.5533"/>
<gene>
    <name evidence="1" type="ORF">H735_28545</name>
</gene>
<reference evidence="1 2" key="1">
    <citation type="submission" date="2014-07" db="EMBL/GenBank/DDBJ databases">
        <title>Unique and conserved regions in Vibrio harveyi and related species in comparison with the shrimp pathogen Vibrio harveyi CAIM 1792.</title>
        <authorList>
            <person name="Espinoza-Valles I."/>
            <person name="Vora G."/>
            <person name="Leekitcharoenphon P."/>
            <person name="Ussery D."/>
            <person name="Hoj L."/>
            <person name="Gomez-Gil B."/>
        </authorList>
    </citation>
    <scope>NUCLEOTIDE SEQUENCE [LARGE SCALE GENOMIC DNA]</scope>
    <source>
        <strain evidence="2">CAIM 1854 / LMG 25443</strain>
    </source>
</reference>
<proteinExistence type="predicted"/>
<dbReference type="EMBL" id="JPRD01000072">
    <property type="protein sequence ID" value="KIF46825.1"/>
    <property type="molecule type" value="Genomic_DNA"/>
</dbReference>
<protein>
    <submittedName>
        <fullName evidence="1">Acyl-CoA synthetase</fullName>
    </submittedName>
</protein>
<accession>A0A0C1YNU6</accession>
<evidence type="ECO:0000313" key="1">
    <source>
        <dbReference type="EMBL" id="KIF46825.1"/>
    </source>
</evidence>